<protein>
    <recommendedName>
        <fullName evidence="5">Tubulin/FtsZ 2-layer sandwich domain-containing protein</fullName>
    </recommendedName>
</protein>
<dbReference type="Proteomes" id="UP001516400">
    <property type="component" value="Unassembled WGS sequence"/>
</dbReference>
<dbReference type="InterPro" id="IPR023123">
    <property type="entry name" value="Tubulin_C"/>
</dbReference>
<dbReference type="InterPro" id="IPR018316">
    <property type="entry name" value="Tubulin/FtsZ_2-layer-sand-dom"/>
</dbReference>
<dbReference type="AlphaFoldDB" id="A0ABD2NH60"/>
<keyword evidence="7" id="KW-1185">Reference proteome</keyword>
<evidence type="ECO:0000256" key="1">
    <source>
        <dbReference type="ARBA" id="ARBA00009636"/>
    </source>
</evidence>
<dbReference type="Pfam" id="PF03953">
    <property type="entry name" value="Tubulin_C"/>
    <property type="match status" value="1"/>
</dbReference>
<comment type="caution">
    <text evidence="6">The sequence shown here is derived from an EMBL/GenBank/DDBJ whole genome shotgun (WGS) entry which is preliminary data.</text>
</comment>
<feature type="domain" description="Tubulin/FtsZ 2-layer sandwich" evidence="5">
    <location>
        <begin position="12"/>
        <end position="133"/>
    </location>
</feature>
<name>A0ABD2NH60_9CUCU</name>
<dbReference type="GO" id="GO:0005525">
    <property type="term" value="F:GTP binding"/>
    <property type="evidence" value="ECO:0007669"/>
    <property type="project" value="UniProtKB-KW"/>
</dbReference>
<evidence type="ECO:0000313" key="6">
    <source>
        <dbReference type="EMBL" id="KAL3278055.1"/>
    </source>
</evidence>
<organism evidence="6 7">
    <name type="scientific">Cryptolaemus montrouzieri</name>
    <dbReference type="NCBI Taxonomy" id="559131"/>
    <lineage>
        <taxon>Eukaryota</taxon>
        <taxon>Metazoa</taxon>
        <taxon>Ecdysozoa</taxon>
        <taxon>Arthropoda</taxon>
        <taxon>Hexapoda</taxon>
        <taxon>Insecta</taxon>
        <taxon>Pterygota</taxon>
        <taxon>Neoptera</taxon>
        <taxon>Endopterygota</taxon>
        <taxon>Coleoptera</taxon>
        <taxon>Polyphaga</taxon>
        <taxon>Cucujiformia</taxon>
        <taxon>Coccinelloidea</taxon>
        <taxon>Coccinellidae</taxon>
        <taxon>Scymninae</taxon>
        <taxon>Scymnini</taxon>
        <taxon>Cryptolaemus</taxon>
    </lineage>
</organism>
<accession>A0ABD2NH60</accession>
<reference evidence="6 7" key="1">
    <citation type="journal article" date="2021" name="BMC Biol.">
        <title>Horizontally acquired antibacterial genes associated with adaptive radiation of ladybird beetles.</title>
        <authorList>
            <person name="Li H.S."/>
            <person name="Tang X.F."/>
            <person name="Huang Y.H."/>
            <person name="Xu Z.Y."/>
            <person name="Chen M.L."/>
            <person name="Du X.Y."/>
            <person name="Qiu B.Y."/>
            <person name="Chen P.T."/>
            <person name="Zhang W."/>
            <person name="Slipinski A."/>
            <person name="Escalona H.E."/>
            <person name="Waterhouse R.M."/>
            <person name="Zwick A."/>
            <person name="Pang H."/>
        </authorList>
    </citation>
    <scope>NUCLEOTIDE SEQUENCE [LARGE SCALE GENOMIC DNA]</scope>
    <source>
        <strain evidence="6">SYSU2018</strain>
    </source>
</reference>
<keyword evidence="2" id="KW-0493">Microtubule</keyword>
<dbReference type="InterPro" id="IPR008280">
    <property type="entry name" value="Tub_FtsZ_C"/>
</dbReference>
<dbReference type="InterPro" id="IPR036525">
    <property type="entry name" value="Tubulin/FtsZ_GTPase_sf"/>
</dbReference>
<dbReference type="EMBL" id="JABFTP020000103">
    <property type="protein sequence ID" value="KAL3278055.1"/>
    <property type="molecule type" value="Genomic_DNA"/>
</dbReference>
<comment type="similarity">
    <text evidence="1">Belongs to the tubulin family.</text>
</comment>
<dbReference type="PANTHER" id="PTHR11588">
    <property type="entry name" value="TUBULIN"/>
    <property type="match status" value="1"/>
</dbReference>
<evidence type="ECO:0000259" key="5">
    <source>
        <dbReference type="Pfam" id="PF03953"/>
    </source>
</evidence>
<keyword evidence="4" id="KW-0342">GTP-binding</keyword>
<gene>
    <name evidence="6" type="ORF">HHI36_013400</name>
</gene>
<proteinExistence type="inferred from homology"/>
<dbReference type="Gene3D" id="3.40.50.1440">
    <property type="entry name" value="Tubulin/FtsZ, GTPase domain"/>
    <property type="match status" value="1"/>
</dbReference>
<evidence type="ECO:0000256" key="2">
    <source>
        <dbReference type="ARBA" id="ARBA00022701"/>
    </source>
</evidence>
<keyword evidence="3" id="KW-0547">Nucleotide-binding</keyword>
<dbReference type="Gene3D" id="1.10.287.600">
    <property type="entry name" value="Helix hairpin bin"/>
    <property type="match status" value="1"/>
</dbReference>
<dbReference type="GO" id="GO:0005874">
    <property type="term" value="C:microtubule"/>
    <property type="evidence" value="ECO:0007669"/>
    <property type="project" value="UniProtKB-KW"/>
</dbReference>
<evidence type="ECO:0000256" key="3">
    <source>
        <dbReference type="ARBA" id="ARBA00022741"/>
    </source>
</evidence>
<evidence type="ECO:0000256" key="4">
    <source>
        <dbReference type="ARBA" id="ARBA00023134"/>
    </source>
</evidence>
<dbReference type="InterPro" id="IPR000217">
    <property type="entry name" value="Tubulin"/>
</dbReference>
<evidence type="ECO:0000313" key="7">
    <source>
        <dbReference type="Proteomes" id="UP001516400"/>
    </source>
</evidence>
<dbReference type="SUPFAM" id="SSF55307">
    <property type="entry name" value="Tubulin C-terminal domain-like"/>
    <property type="match status" value="1"/>
</dbReference>
<sequence length="195" mass="22264">MNEINTNMVPFPKLNFLASSFSPFGICGFSKVSNAMSRKDNFWNTCSKSNQLVKIDPMEADSALIAAMLIGRGEYSVTVMRKYVDILQNKAPFQHWSRKCIKIGLCGVAPNGLDYSMLALFNTSTITNLFDYVSSHYQKLLRRKAHIHHYTEVQGFEFDHFNECQNIIATVTDHYEEIKKSKTEAIPRLESDVFC</sequence>